<dbReference type="Gene3D" id="3.40.50.720">
    <property type="entry name" value="NAD(P)-binding Rossmann-like Domain"/>
    <property type="match status" value="1"/>
</dbReference>
<keyword evidence="8" id="KW-1185">Reference proteome</keyword>
<keyword evidence="4" id="KW-0521">NADP</keyword>
<dbReference type="CDD" id="cd08249">
    <property type="entry name" value="enoyl_reductase_like"/>
    <property type="match status" value="1"/>
</dbReference>
<dbReference type="AlphaFoldDB" id="A0A439DBZ1"/>
<comment type="similarity">
    <text evidence="1">Belongs to the zinc-containing alcohol dehydrogenase family.</text>
</comment>
<evidence type="ECO:0000256" key="1">
    <source>
        <dbReference type="ARBA" id="ARBA00008072"/>
    </source>
</evidence>
<evidence type="ECO:0000259" key="6">
    <source>
        <dbReference type="SMART" id="SM00829"/>
    </source>
</evidence>
<keyword evidence="5" id="KW-0560">Oxidoreductase</keyword>
<dbReference type="Pfam" id="PF08240">
    <property type="entry name" value="ADH_N"/>
    <property type="match status" value="1"/>
</dbReference>
<dbReference type="Proteomes" id="UP000286045">
    <property type="component" value="Unassembled WGS sequence"/>
</dbReference>
<dbReference type="InterPro" id="IPR011032">
    <property type="entry name" value="GroES-like_sf"/>
</dbReference>
<name>A0A439DBZ1_9PEZI</name>
<dbReference type="SMART" id="SM00829">
    <property type="entry name" value="PKS_ER"/>
    <property type="match status" value="1"/>
</dbReference>
<dbReference type="GO" id="GO:0016651">
    <property type="term" value="F:oxidoreductase activity, acting on NAD(P)H"/>
    <property type="evidence" value="ECO:0007669"/>
    <property type="project" value="InterPro"/>
</dbReference>
<dbReference type="InterPro" id="IPR020843">
    <property type="entry name" value="ER"/>
</dbReference>
<dbReference type="PANTHER" id="PTHR45348:SF1">
    <property type="entry name" value="TRANS-ENOYL REDUCTASE STHE"/>
    <property type="match status" value="1"/>
</dbReference>
<dbReference type="Pfam" id="PF00107">
    <property type="entry name" value="ADH_zinc_N"/>
    <property type="match status" value="1"/>
</dbReference>
<evidence type="ECO:0000256" key="2">
    <source>
        <dbReference type="ARBA" id="ARBA00011245"/>
    </source>
</evidence>
<keyword evidence="3" id="KW-0547">Nucleotide-binding</keyword>
<evidence type="ECO:0000313" key="8">
    <source>
        <dbReference type="Proteomes" id="UP000286045"/>
    </source>
</evidence>
<protein>
    <recommendedName>
        <fullName evidence="6">Enoyl reductase (ER) domain-containing protein</fullName>
    </recommendedName>
</protein>
<dbReference type="InterPro" id="IPR013154">
    <property type="entry name" value="ADH-like_N"/>
</dbReference>
<dbReference type="GO" id="GO:0000166">
    <property type="term" value="F:nucleotide binding"/>
    <property type="evidence" value="ECO:0007669"/>
    <property type="project" value="UniProtKB-KW"/>
</dbReference>
<comment type="caution">
    <text evidence="7">The sequence shown here is derived from an EMBL/GenBank/DDBJ whole genome shotgun (WGS) entry which is preliminary data.</text>
</comment>
<proteinExistence type="inferred from homology"/>
<evidence type="ECO:0000256" key="4">
    <source>
        <dbReference type="ARBA" id="ARBA00022857"/>
    </source>
</evidence>
<dbReference type="SUPFAM" id="SSF51735">
    <property type="entry name" value="NAD(P)-binding Rossmann-fold domains"/>
    <property type="match status" value="1"/>
</dbReference>
<dbReference type="STRING" id="363999.A0A439DBZ1"/>
<comment type="subunit">
    <text evidence="2">Monomer.</text>
</comment>
<dbReference type="PANTHER" id="PTHR45348">
    <property type="entry name" value="HYPOTHETICAL OXIDOREDUCTASE (EUROFUNG)"/>
    <property type="match status" value="1"/>
</dbReference>
<feature type="domain" description="Enoyl reductase (ER)" evidence="6">
    <location>
        <begin position="19"/>
        <end position="353"/>
    </location>
</feature>
<dbReference type="Gene3D" id="3.90.180.10">
    <property type="entry name" value="Medium-chain alcohol dehydrogenases, catalytic domain"/>
    <property type="match status" value="1"/>
</dbReference>
<evidence type="ECO:0000313" key="7">
    <source>
        <dbReference type="EMBL" id="RWA11927.1"/>
    </source>
</evidence>
<dbReference type="EMBL" id="RYZI01000065">
    <property type="protein sequence ID" value="RWA11927.1"/>
    <property type="molecule type" value="Genomic_DNA"/>
</dbReference>
<evidence type="ECO:0000256" key="3">
    <source>
        <dbReference type="ARBA" id="ARBA00022741"/>
    </source>
</evidence>
<dbReference type="InterPro" id="IPR013149">
    <property type="entry name" value="ADH-like_C"/>
</dbReference>
<dbReference type="SUPFAM" id="SSF50129">
    <property type="entry name" value="GroES-like"/>
    <property type="match status" value="1"/>
</dbReference>
<evidence type="ECO:0000256" key="5">
    <source>
        <dbReference type="ARBA" id="ARBA00023002"/>
    </source>
</evidence>
<dbReference type="InterPro" id="IPR036291">
    <property type="entry name" value="NAD(P)-bd_dom_sf"/>
</dbReference>
<sequence>MMATLPSRQRAIIQVDDTGTLGQVYDRPLPVPGPGHVLIKVAAVALNPCDWKMSSAFPRKGASCGSDFAGCIVKLGEGVTHLDVGDCVAGAVHANNPINPTSGAYAQYAAVDSRLLWPIPNDMSWGEAATIGLCGIGTVGMAAWHNLELTGTPEAPVEKAPFVLVYGGSSANGTIAIQLLKLSGYRVVTTCSPHNFQLVETLGAEKAFDYKSPACAQDIRAYTGDKLKYVIDIIAEARTLRLCYAAIGRAGGRYVGFELIPGELASLRKTIKASWVLGIRMTGAEIALGKGYGHPASPELHEWGRDLSRRVGEWVRDGKIKAHPRVIHPEGLDGIIEGIEKLRRREVSGTKLVYMIDP</sequence>
<gene>
    <name evidence="7" type="ORF">EKO27_g3158</name>
</gene>
<dbReference type="InterPro" id="IPR047122">
    <property type="entry name" value="Trans-enoyl_RdTase-like"/>
</dbReference>
<accession>A0A439DBZ1</accession>
<organism evidence="7 8">
    <name type="scientific">Xylaria grammica</name>
    <dbReference type="NCBI Taxonomy" id="363999"/>
    <lineage>
        <taxon>Eukaryota</taxon>
        <taxon>Fungi</taxon>
        <taxon>Dikarya</taxon>
        <taxon>Ascomycota</taxon>
        <taxon>Pezizomycotina</taxon>
        <taxon>Sordariomycetes</taxon>
        <taxon>Xylariomycetidae</taxon>
        <taxon>Xylariales</taxon>
        <taxon>Xylariaceae</taxon>
        <taxon>Xylaria</taxon>
    </lineage>
</organism>
<reference evidence="7 8" key="1">
    <citation type="submission" date="2018-12" db="EMBL/GenBank/DDBJ databases">
        <title>Draft genome sequence of Xylaria grammica IHI A82.</title>
        <authorList>
            <person name="Buettner E."/>
            <person name="Kellner H."/>
        </authorList>
    </citation>
    <scope>NUCLEOTIDE SEQUENCE [LARGE SCALE GENOMIC DNA]</scope>
    <source>
        <strain evidence="7 8">IHI A82</strain>
    </source>
</reference>